<evidence type="ECO:0000256" key="2">
    <source>
        <dbReference type="ARBA" id="ARBA00023125"/>
    </source>
</evidence>
<evidence type="ECO:0000313" key="5">
    <source>
        <dbReference type="Proteomes" id="UP000180246"/>
    </source>
</evidence>
<reference evidence="4 5" key="1">
    <citation type="submission" date="2014-10" db="EMBL/GenBank/DDBJ databases">
        <authorList>
            <person name="Seo M.-J."/>
            <person name="Seok Y.J."/>
            <person name="Cha I.-T."/>
        </authorList>
    </citation>
    <scope>NUCLEOTIDE SEQUENCE [LARGE SCALE GENOMIC DNA]</scope>
    <source>
        <strain evidence="4 5">NEU</strain>
    </source>
</reference>
<dbReference type="GO" id="GO:0045893">
    <property type="term" value="P:positive regulation of DNA-templated transcription"/>
    <property type="evidence" value="ECO:0007669"/>
    <property type="project" value="InterPro"/>
</dbReference>
<comment type="caution">
    <text evidence="4">The sequence shown here is derived from an EMBL/GenBank/DDBJ whole genome shotgun (WGS) entry which is preliminary data.</text>
</comment>
<protein>
    <submittedName>
        <fullName evidence="4">Cd(II)/Pb(II)-responsive transcriptional regulator</fullName>
    </submittedName>
</protein>
<dbReference type="Proteomes" id="UP000180246">
    <property type="component" value="Unassembled WGS sequence"/>
</dbReference>
<evidence type="ECO:0000313" key="4">
    <source>
        <dbReference type="EMBL" id="OIJ41195.1"/>
    </source>
</evidence>
<dbReference type="InterPro" id="IPR047057">
    <property type="entry name" value="MerR_fam"/>
</dbReference>
<gene>
    <name evidence="4" type="primary">cadR</name>
    <name evidence="4" type="ORF">LO55_3240</name>
</gene>
<dbReference type="SMART" id="SM00422">
    <property type="entry name" value="HTH_MERR"/>
    <property type="match status" value="1"/>
</dbReference>
<name>A0A1S2N822_9BURK</name>
<keyword evidence="1" id="KW-0805">Transcription regulation</keyword>
<dbReference type="PRINTS" id="PR00040">
    <property type="entry name" value="HTHMERR"/>
</dbReference>
<dbReference type="InterPro" id="IPR009061">
    <property type="entry name" value="DNA-bd_dom_put_sf"/>
</dbReference>
<dbReference type="EMBL" id="JRYB01000001">
    <property type="protein sequence ID" value="OIJ41195.1"/>
    <property type="molecule type" value="Genomic_DNA"/>
</dbReference>
<evidence type="ECO:0000256" key="1">
    <source>
        <dbReference type="ARBA" id="ARBA00023015"/>
    </source>
</evidence>
<accession>A0A1S2N822</accession>
<keyword evidence="2" id="KW-0238">DNA-binding</keyword>
<sequence length="129" mass="14211">MKIGELAQRTGCLVETVRFYERVGLLPPPDRHANNYRSYGQEHADRLGFIRHCRALDMTLDEIRALLALRDHPQQSCADVNALIDRHIGDVTQRIAALTSLETQLRQLRSQCGGGAGGACAILDALSTS</sequence>
<dbReference type="GO" id="GO:0046872">
    <property type="term" value="F:metal ion binding"/>
    <property type="evidence" value="ECO:0007669"/>
    <property type="project" value="InterPro"/>
</dbReference>
<proteinExistence type="predicted"/>
<dbReference type="CDD" id="cd04784">
    <property type="entry name" value="HTH_CadR-PbrR"/>
    <property type="match status" value="1"/>
</dbReference>
<dbReference type="SUPFAM" id="SSF46955">
    <property type="entry name" value="Putative DNA-binding domain"/>
    <property type="match status" value="1"/>
</dbReference>
<dbReference type="PROSITE" id="PS50937">
    <property type="entry name" value="HTH_MERR_2"/>
    <property type="match status" value="1"/>
</dbReference>
<dbReference type="InterPro" id="IPR000551">
    <property type="entry name" value="MerR-type_HTH_dom"/>
</dbReference>
<dbReference type="Pfam" id="PF09278">
    <property type="entry name" value="MerR-DNA-bind"/>
    <property type="match status" value="1"/>
</dbReference>
<dbReference type="RefSeq" id="WP_071362218.1">
    <property type="nucleotide sequence ID" value="NZ_JRYB01000001.1"/>
</dbReference>
<dbReference type="PANTHER" id="PTHR30204">
    <property type="entry name" value="REDOX-CYCLING DRUG-SENSING TRANSCRIPTIONAL ACTIVATOR SOXR"/>
    <property type="match status" value="1"/>
</dbReference>
<evidence type="ECO:0000256" key="3">
    <source>
        <dbReference type="ARBA" id="ARBA00023163"/>
    </source>
</evidence>
<dbReference type="AlphaFoldDB" id="A0A1S2N822"/>
<keyword evidence="3" id="KW-0804">Transcription</keyword>
<dbReference type="InterPro" id="IPR015358">
    <property type="entry name" value="Tscrpt_reg_MerR_DNA-bd"/>
</dbReference>
<dbReference type="InterPro" id="IPR011791">
    <property type="entry name" value="CadR-PbrR"/>
</dbReference>
<organism evidence="4 5">
    <name type="scientific">Massilia timonae</name>
    <dbReference type="NCBI Taxonomy" id="47229"/>
    <lineage>
        <taxon>Bacteria</taxon>
        <taxon>Pseudomonadati</taxon>
        <taxon>Pseudomonadota</taxon>
        <taxon>Betaproteobacteria</taxon>
        <taxon>Burkholderiales</taxon>
        <taxon>Oxalobacteraceae</taxon>
        <taxon>Telluria group</taxon>
        <taxon>Massilia</taxon>
    </lineage>
</organism>
<dbReference type="PANTHER" id="PTHR30204:SF92">
    <property type="entry name" value="HTH-TYPE TRANSCRIPTIONAL REGULATOR ZNTR"/>
    <property type="match status" value="1"/>
</dbReference>
<dbReference type="Gene3D" id="1.10.1660.10">
    <property type="match status" value="1"/>
</dbReference>
<dbReference type="GO" id="GO:0003677">
    <property type="term" value="F:DNA binding"/>
    <property type="evidence" value="ECO:0007669"/>
    <property type="project" value="UniProtKB-KW"/>
</dbReference>
<dbReference type="Pfam" id="PF00376">
    <property type="entry name" value="MerR"/>
    <property type="match status" value="1"/>
</dbReference>
<dbReference type="NCBIfam" id="TIGR02047">
    <property type="entry name" value="CadR-PbrR"/>
    <property type="match status" value="1"/>
</dbReference>
<dbReference type="GO" id="GO:0003700">
    <property type="term" value="F:DNA-binding transcription factor activity"/>
    <property type="evidence" value="ECO:0007669"/>
    <property type="project" value="InterPro"/>
</dbReference>